<dbReference type="eggNOG" id="COG0548">
    <property type="taxonomic scope" value="Bacteria"/>
</dbReference>
<proteinExistence type="inferred from homology"/>
<evidence type="ECO:0000256" key="1">
    <source>
        <dbReference type="ARBA" id="ARBA00004828"/>
    </source>
</evidence>
<keyword evidence="3 9" id="KW-0028">Amino-acid biosynthesis</keyword>
<evidence type="ECO:0000256" key="9">
    <source>
        <dbReference type="HAMAP-Rule" id="MF_00082"/>
    </source>
</evidence>
<dbReference type="PATRIC" id="fig|1128398.3.peg.1902"/>
<comment type="similarity">
    <text evidence="9">Belongs to the acetylglutamate kinase family. ArgB subfamily.</text>
</comment>
<keyword evidence="6 9" id="KW-0418">Kinase</keyword>
<dbReference type="HOGENOM" id="CLU_053680_0_0_9"/>
<evidence type="ECO:0000256" key="5">
    <source>
        <dbReference type="ARBA" id="ARBA00022741"/>
    </source>
</evidence>
<comment type="function">
    <text evidence="9">Catalyzes the ATP-dependent phosphorylation of N-acetyl-L-glutamate.</text>
</comment>
<comment type="pathway">
    <text evidence="1 9">Amino-acid biosynthesis; L-arginine biosynthesis; N(2)-acetyl-L-ornithine from L-glutamate: step 2/4.</text>
</comment>
<evidence type="ECO:0000256" key="8">
    <source>
        <dbReference type="ARBA" id="ARBA00048141"/>
    </source>
</evidence>
<sequence length="296" mass="32287">MVTEILMEQHINKAKTLIEAIPYIKSFRGKTVVIKYGGSAMVDERIKELMMKDIALLKLLGIEIVLVHGGGPFINENLQRLNKQPEFKEGLRVTDEETMEIVEMVLSGKINKEIVNDIQKNGIPSVGISGKDGMTLKARKLLANGVDIGFVGEIESVDTKVIECLLGCGMLPVIAPVGRDEEGNSYNVNADYAAVAIASALNAQKLVFITDVKGVMKDVNDPSSLITLMNIKEARENIEKGIISGGMIPKVECCVDAVESGVKTVHIIDGRVEHSMLLEIFTQEGIGTMFRMNGDE</sequence>
<feature type="domain" description="Aspartate/glutamate/uridylate kinase" evidence="10">
    <location>
        <begin position="30"/>
        <end position="269"/>
    </location>
</feature>
<dbReference type="SUPFAM" id="SSF53633">
    <property type="entry name" value="Carbamate kinase-like"/>
    <property type="match status" value="1"/>
</dbReference>
<evidence type="ECO:0000256" key="7">
    <source>
        <dbReference type="ARBA" id="ARBA00022840"/>
    </source>
</evidence>
<keyword evidence="12" id="KW-1185">Reference proteome</keyword>
<accession>K0B2M7</accession>
<keyword evidence="7 9" id="KW-0067">ATP-binding</keyword>
<dbReference type="EMBL" id="CP003326">
    <property type="protein sequence ID" value="AFS78856.1"/>
    <property type="molecule type" value="Genomic_DNA"/>
</dbReference>
<feature type="site" description="Transition state stabilizer" evidence="9">
    <location>
        <position position="250"/>
    </location>
</feature>
<keyword evidence="5 9" id="KW-0547">Nucleotide-binding</keyword>
<dbReference type="InterPro" id="IPR036393">
    <property type="entry name" value="AceGlu_kinase-like_sf"/>
</dbReference>
<feature type="binding site" evidence="9">
    <location>
        <position position="92"/>
    </location>
    <ligand>
        <name>substrate</name>
    </ligand>
</feature>
<dbReference type="Pfam" id="PF00696">
    <property type="entry name" value="AA_kinase"/>
    <property type="match status" value="1"/>
</dbReference>
<dbReference type="GO" id="GO:0003991">
    <property type="term" value="F:acetylglutamate kinase activity"/>
    <property type="evidence" value="ECO:0007669"/>
    <property type="project" value="UniProtKB-UniRule"/>
</dbReference>
<dbReference type="Proteomes" id="UP000006094">
    <property type="component" value="Chromosome"/>
</dbReference>
<comment type="subcellular location">
    <subcellularLocation>
        <location evidence="9">Cytoplasm</location>
    </subcellularLocation>
</comment>
<dbReference type="HAMAP" id="MF_00082">
    <property type="entry name" value="ArgB"/>
    <property type="match status" value="1"/>
</dbReference>
<feature type="binding site" evidence="9">
    <location>
        <begin position="70"/>
        <end position="71"/>
    </location>
    <ligand>
        <name>substrate</name>
    </ligand>
</feature>
<organism evidence="11 12">
    <name type="scientific">Gottschalkia acidurici (strain ATCC 7906 / DSM 604 / BCRC 14475 / CIP 104303 / KCTC 5404 / NCIMB 10678 / 9a)</name>
    <name type="common">Clostridium acidurici</name>
    <dbReference type="NCBI Taxonomy" id="1128398"/>
    <lineage>
        <taxon>Bacteria</taxon>
        <taxon>Bacillati</taxon>
        <taxon>Bacillota</taxon>
        <taxon>Tissierellia</taxon>
        <taxon>Tissierellales</taxon>
        <taxon>Gottschalkiaceae</taxon>
        <taxon>Gottschalkia</taxon>
    </lineage>
</organism>
<keyword evidence="2 9" id="KW-0055">Arginine biosynthesis</keyword>
<dbReference type="InterPro" id="IPR001048">
    <property type="entry name" value="Asp/Glu/Uridylate_kinase"/>
</dbReference>
<dbReference type="GO" id="GO:0005524">
    <property type="term" value="F:ATP binding"/>
    <property type="evidence" value="ECO:0007669"/>
    <property type="project" value="UniProtKB-UniRule"/>
</dbReference>
<dbReference type="PIRSF" id="PIRSF000728">
    <property type="entry name" value="NAGK"/>
    <property type="match status" value="1"/>
</dbReference>
<dbReference type="PANTHER" id="PTHR23342:SF0">
    <property type="entry name" value="N-ACETYLGLUTAMATE SYNTHASE, MITOCHONDRIAL"/>
    <property type="match status" value="1"/>
</dbReference>
<dbReference type="GO" id="GO:0005737">
    <property type="term" value="C:cytoplasm"/>
    <property type="evidence" value="ECO:0007669"/>
    <property type="project" value="UniProtKB-SubCell"/>
</dbReference>
<gene>
    <name evidence="9 11" type="primary">argB</name>
    <name evidence="11" type="ordered locus">Curi_c18500</name>
</gene>
<dbReference type="InterPro" id="IPR041727">
    <property type="entry name" value="NAGK-C"/>
</dbReference>
<name>K0B2M7_GOTA9</name>
<evidence type="ECO:0000256" key="4">
    <source>
        <dbReference type="ARBA" id="ARBA00022679"/>
    </source>
</evidence>
<evidence type="ECO:0000256" key="6">
    <source>
        <dbReference type="ARBA" id="ARBA00022777"/>
    </source>
</evidence>
<evidence type="ECO:0000313" key="11">
    <source>
        <dbReference type="EMBL" id="AFS78856.1"/>
    </source>
</evidence>
<keyword evidence="9" id="KW-0963">Cytoplasm</keyword>
<dbReference type="FunFam" id="3.40.1160.10:FF:000004">
    <property type="entry name" value="Acetylglutamate kinase"/>
    <property type="match status" value="1"/>
</dbReference>
<dbReference type="InterPro" id="IPR004662">
    <property type="entry name" value="AcgluKinase_fam"/>
</dbReference>
<dbReference type="NCBIfam" id="TIGR00761">
    <property type="entry name" value="argB"/>
    <property type="match status" value="1"/>
</dbReference>
<reference evidence="11 12" key="1">
    <citation type="journal article" date="2012" name="PLoS ONE">
        <title>The purine-utilizing bacterium Clostridium acidurici 9a: a genome-guided metabolic reconsideration.</title>
        <authorList>
            <person name="Hartwich K."/>
            <person name="Poehlein A."/>
            <person name="Daniel R."/>
        </authorList>
    </citation>
    <scope>NUCLEOTIDE SEQUENCE [LARGE SCALE GENOMIC DNA]</scope>
    <source>
        <strain evidence="12">ATCC 7906 / DSM 604 / BCRC 14475 / CIP 104303 / KCTC 5404 / NCIMB 10678 / 9a</strain>
    </source>
</reference>
<dbReference type="InterPro" id="IPR037528">
    <property type="entry name" value="ArgB"/>
</dbReference>
<dbReference type="PRINTS" id="PR00474">
    <property type="entry name" value="GLU5KINASE"/>
</dbReference>
<dbReference type="AlphaFoldDB" id="K0B2M7"/>
<dbReference type="CDD" id="cd04250">
    <property type="entry name" value="AAK_NAGK-C"/>
    <property type="match status" value="1"/>
</dbReference>
<protein>
    <recommendedName>
        <fullName evidence="9">Acetylglutamate kinase</fullName>
        <ecNumber evidence="9">2.7.2.8</ecNumber>
    </recommendedName>
    <alternativeName>
        <fullName evidence="9">N-acetyl-L-glutamate 5-phosphotransferase</fullName>
    </alternativeName>
    <alternativeName>
        <fullName evidence="9">NAG kinase</fullName>
        <shortName evidence="9">NAGK</shortName>
    </alternativeName>
</protein>
<dbReference type="UniPathway" id="UPA00068">
    <property type="reaction ID" value="UER00107"/>
</dbReference>
<evidence type="ECO:0000256" key="2">
    <source>
        <dbReference type="ARBA" id="ARBA00022571"/>
    </source>
</evidence>
<dbReference type="EC" id="2.7.2.8" evidence="9"/>
<dbReference type="STRING" id="1128398.Curi_c18500"/>
<dbReference type="PANTHER" id="PTHR23342">
    <property type="entry name" value="N-ACETYLGLUTAMATE SYNTHASE"/>
    <property type="match status" value="1"/>
</dbReference>
<dbReference type="Gene3D" id="3.40.1160.10">
    <property type="entry name" value="Acetylglutamate kinase-like"/>
    <property type="match status" value="1"/>
</dbReference>
<dbReference type="KEGG" id="cad:Curi_c18500"/>
<keyword evidence="4 9" id="KW-0808">Transferase</keyword>
<evidence type="ECO:0000256" key="3">
    <source>
        <dbReference type="ARBA" id="ARBA00022605"/>
    </source>
</evidence>
<dbReference type="InterPro" id="IPR001057">
    <property type="entry name" value="Glu/AcGlu_kinase"/>
</dbReference>
<evidence type="ECO:0000313" key="12">
    <source>
        <dbReference type="Proteomes" id="UP000006094"/>
    </source>
</evidence>
<evidence type="ECO:0000259" key="10">
    <source>
        <dbReference type="Pfam" id="PF00696"/>
    </source>
</evidence>
<comment type="catalytic activity">
    <reaction evidence="8 9">
        <text>N-acetyl-L-glutamate + ATP = N-acetyl-L-glutamyl 5-phosphate + ADP</text>
        <dbReference type="Rhea" id="RHEA:14629"/>
        <dbReference type="ChEBI" id="CHEBI:30616"/>
        <dbReference type="ChEBI" id="CHEBI:44337"/>
        <dbReference type="ChEBI" id="CHEBI:57936"/>
        <dbReference type="ChEBI" id="CHEBI:456216"/>
        <dbReference type="EC" id="2.7.2.8"/>
    </reaction>
</comment>
<feature type="binding site" evidence="9">
    <location>
        <position position="187"/>
    </location>
    <ligand>
        <name>substrate</name>
    </ligand>
</feature>
<dbReference type="GO" id="GO:0042450">
    <property type="term" value="P:L-arginine biosynthetic process via ornithine"/>
    <property type="evidence" value="ECO:0007669"/>
    <property type="project" value="UniProtKB-UniRule"/>
</dbReference>
<feature type="site" description="Transition state stabilizer" evidence="9">
    <location>
        <position position="35"/>
    </location>
</feature>